<feature type="repeat" description="WD" evidence="8">
    <location>
        <begin position="18"/>
        <end position="60"/>
    </location>
</feature>
<feature type="repeat" description="WD" evidence="8">
    <location>
        <begin position="145"/>
        <end position="186"/>
    </location>
</feature>
<dbReference type="GO" id="GO:0008017">
    <property type="term" value="F:microtubule binding"/>
    <property type="evidence" value="ECO:0007669"/>
    <property type="project" value="UniProtKB-UniRule"/>
</dbReference>
<dbReference type="GO" id="GO:0051013">
    <property type="term" value="P:microtubule severing"/>
    <property type="evidence" value="ECO:0007669"/>
    <property type="project" value="UniProtKB-UniRule"/>
</dbReference>
<dbReference type="Proteomes" id="UP001187531">
    <property type="component" value="Unassembled WGS sequence"/>
</dbReference>
<keyword evidence="7" id="KW-0132">Cell division</keyword>
<dbReference type="HAMAP" id="MF_03022">
    <property type="entry name" value="Katanin_p80_B1"/>
    <property type="match status" value="1"/>
</dbReference>
<gene>
    <name evidence="7" type="primary">KATNB1</name>
    <name evidence="11" type="ORF">QYM36_002580</name>
</gene>
<feature type="compositionally biased region" description="Low complexity" evidence="9">
    <location>
        <begin position="520"/>
        <end position="533"/>
    </location>
</feature>
<feature type="compositionally biased region" description="Basic and acidic residues" evidence="9">
    <location>
        <begin position="490"/>
        <end position="499"/>
    </location>
</feature>
<sequence length="825" mass="90643">MSTKSKMSTKRAWKLDEFQGHSGMVTCLSLGRKSGRVLATGGEDKRVNLWAVGSNKCILSFPGHTHPLEAVRFSSSEELVCGGSQSGAIRVWDLTAAKLLRTLTGHRGGVRSLDFHPYGDFVVSGSQDNSIKLWDVRRKGCIYNYRSHSQAVNSVKFSPDGQWVVSAGEDSAVKIFDIRAGKLISELLEHTSSVTGVEFHPHEFLLASASTDRRILFWDLETFRLVSSSDKSDGPIKNISFHPDGKCLLSGTPEGLRVYTWEPCRVLDFVPFSWPRLVDFATTSSQTQLIGASCHLSNVSVYVVDLKRVIPIGGPPPDSPISEFKHGQTLRKSFNKDRPPGGISPKIRIEESDKSSSTDAEDDNSSTADLTDLTYTAVFRTKRDLTRTPPPPEEPEPQSEDKDATPIVINPPPPDVLPQQRSVAMPVPQVSRNQTLTPSPPTPARTAPNIVDRSREPSRNRAPVRHQRRSSLGERQSPPSNAPVASVRGRNRDSVKDLVHASQSDNESGRQPYQSPAEPMLSRSMGHSRSSSLTRGPRQAPDIIVSRTRPDVTVPSVFGRPKVQTQSRPPSSLSLSVETSSLRGMPGIRHNIGLNSPLSPIEPFRNANNFDYISPSADRPTGLNMLDFVPRRIIDGLDISSLSLSCDSPDPCEEEAIESIDRGFHPVQTSLGSRLNSLQAVQTFWSSRDIKVALDTAISMGDQGVIVDVLNVAITKPSIWSLDLCTLVLPSVSAIIQSKYETYVLTASAVLRLILSNFSQIIKTNLEAPITSVGVDISREERYNKSMSCYTQLLPVKAFVQKRQAVVGKIGQTFRELHLLLQTLD</sequence>
<dbReference type="PROSITE" id="PS50294">
    <property type="entry name" value="WD_REPEATS_REGION"/>
    <property type="match status" value="5"/>
</dbReference>
<evidence type="ECO:0000256" key="6">
    <source>
        <dbReference type="ARBA" id="ARBA00023212"/>
    </source>
</evidence>
<dbReference type="InterPro" id="IPR026962">
    <property type="entry name" value="KTNB1"/>
</dbReference>
<dbReference type="GO" id="GO:0005813">
    <property type="term" value="C:centrosome"/>
    <property type="evidence" value="ECO:0007669"/>
    <property type="project" value="UniProtKB-SubCell"/>
</dbReference>
<keyword evidence="12" id="KW-1185">Reference proteome</keyword>
<feature type="compositionally biased region" description="Basic and acidic residues" evidence="9">
    <location>
        <begin position="347"/>
        <end position="356"/>
    </location>
</feature>
<keyword evidence="2 7" id="KW-0963">Cytoplasm</keyword>
<dbReference type="CDD" id="cd00200">
    <property type="entry name" value="WD40"/>
    <property type="match status" value="1"/>
</dbReference>
<keyword evidence="7" id="KW-0498">Mitosis</keyword>
<dbReference type="InterPro" id="IPR036322">
    <property type="entry name" value="WD40_repeat_dom_sf"/>
</dbReference>
<feature type="repeat" description="WD" evidence="8">
    <location>
        <begin position="187"/>
        <end position="228"/>
    </location>
</feature>
<feature type="repeat" description="WD" evidence="8">
    <location>
        <begin position="61"/>
        <end position="102"/>
    </location>
</feature>
<evidence type="ECO:0000256" key="1">
    <source>
        <dbReference type="ARBA" id="ARBA00004245"/>
    </source>
</evidence>
<dbReference type="EMBL" id="JAVRJZ010000005">
    <property type="protein sequence ID" value="KAK2722078.1"/>
    <property type="molecule type" value="Genomic_DNA"/>
</dbReference>
<feature type="repeat" description="WD" evidence="8">
    <location>
        <begin position="103"/>
        <end position="144"/>
    </location>
</feature>
<dbReference type="GO" id="GO:0008352">
    <property type="term" value="C:katanin complex"/>
    <property type="evidence" value="ECO:0007669"/>
    <property type="project" value="InterPro"/>
</dbReference>
<dbReference type="PROSITE" id="PS50082">
    <property type="entry name" value="WD_REPEATS_2"/>
    <property type="match status" value="5"/>
</dbReference>
<evidence type="ECO:0000259" key="10">
    <source>
        <dbReference type="Pfam" id="PF13925"/>
    </source>
</evidence>
<dbReference type="SMART" id="SM00320">
    <property type="entry name" value="WD40"/>
    <property type="match status" value="6"/>
</dbReference>
<keyword evidence="4 7" id="KW-0493">Microtubule</keyword>
<dbReference type="InterPro" id="IPR020472">
    <property type="entry name" value="WD40_PAC1"/>
</dbReference>
<evidence type="ECO:0000256" key="4">
    <source>
        <dbReference type="ARBA" id="ARBA00022701"/>
    </source>
</evidence>
<dbReference type="Pfam" id="PF00400">
    <property type="entry name" value="WD40"/>
    <property type="match status" value="5"/>
</dbReference>
<keyword evidence="5" id="KW-0677">Repeat</keyword>
<keyword evidence="7" id="KW-0131">Cell cycle</keyword>
<dbReference type="InterPro" id="IPR001680">
    <property type="entry name" value="WD40_rpt"/>
</dbReference>
<reference evidence="11" key="1">
    <citation type="submission" date="2023-07" db="EMBL/GenBank/DDBJ databases">
        <title>Chromosome-level genome assembly of Artemia franciscana.</title>
        <authorList>
            <person name="Jo E."/>
        </authorList>
    </citation>
    <scope>NUCLEOTIDE SEQUENCE</scope>
    <source>
        <tissue evidence="11">Whole body</tissue>
    </source>
</reference>
<dbReference type="GO" id="GO:0007019">
    <property type="term" value="P:microtubule depolymerization"/>
    <property type="evidence" value="ECO:0007669"/>
    <property type="project" value="TreeGrafter"/>
</dbReference>
<protein>
    <recommendedName>
        <fullName evidence="7">Katanin p80 WD40 repeat-containing subunit B1</fullName>
        <shortName evidence="7">Katanin p80 subunit B1</shortName>
    </recommendedName>
    <alternativeName>
        <fullName evidence="7">p80 katanin</fullName>
    </alternativeName>
</protein>
<dbReference type="InterPro" id="IPR015943">
    <property type="entry name" value="WD40/YVTN_repeat-like_dom_sf"/>
</dbReference>
<dbReference type="GO" id="GO:0005737">
    <property type="term" value="C:cytoplasm"/>
    <property type="evidence" value="ECO:0007669"/>
    <property type="project" value="UniProtKB-SubCell"/>
</dbReference>
<dbReference type="PANTHER" id="PTHR19845">
    <property type="entry name" value="KATANIN P80 SUBUNIT"/>
    <property type="match status" value="1"/>
</dbReference>
<evidence type="ECO:0000256" key="8">
    <source>
        <dbReference type="PROSITE-ProRule" id="PRU00221"/>
    </source>
</evidence>
<feature type="region of interest" description="Disordered" evidence="9">
    <location>
        <begin position="331"/>
        <end position="576"/>
    </location>
</feature>
<dbReference type="AlphaFoldDB" id="A0AA88I3E1"/>
<keyword evidence="6 7" id="KW-0206">Cytoskeleton</keyword>
<evidence type="ECO:0000313" key="12">
    <source>
        <dbReference type="Proteomes" id="UP001187531"/>
    </source>
</evidence>
<organism evidence="11 12">
    <name type="scientific">Artemia franciscana</name>
    <name type="common">Brine shrimp</name>
    <name type="synonym">Artemia sanfranciscana</name>
    <dbReference type="NCBI Taxonomy" id="6661"/>
    <lineage>
        <taxon>Eukaryota</taxon>
        <taxon>Metazoa</taxon>
        <taxon>Ecdysozoa</taxon>
        <taxon>Arthropoda</taxon>
        <taxon>Crustacea</taxon>
        <taxon>Branchiopoda</taxon>
        <taxon>Anostraca</taxon>
        <taxon>Artemiidae</taxon>
        <taxon>Artemia</taxon>
    </lineage>
</organism>
<comment type="similarity">
    <text evidence="7">Belongs to the WD repeat KATNB1 family.</text>
</comment>
<evidence type="ECO:0000313" key="11">
    <source>
        <dbReference type="EMBL" id="KAK2722078.1"/>
    </source>
</evidence>
<evidence type="ECO:0000256" key="5">
    <source>
        <dbReference type="ARBA" id="ARBA00022737"/>
    </source>
</evidence>
<dbReference type="InterPro" id="IPR019775">
    <property type="entry name" value="WD40_repeat_CS"/>
</dbReference>
<evidence type="ECO:0000256" key="3">
    <source>
        <dbReference type="ARBA" id="ARBA00022574"/>
    </source>
</evidence>
<comment type="function">
    <text evidence="7">Participates in a complex which severs microtubules in an ATP-dependent manner. May act to target the enzymatic subunit of this complex to sites of action such as the centrosome. Microtubule severing may promote rapid reorganization of cellular microtubule arrays and the release of microtubules from the centrosome following nucleation.</text>
</comment>
<comment type="caution">
    <text evidence="11">The sequence shown here is derived from an EMBL/GenBank/DDBJ whole genome shotgun (WGS) entry which is preliminary data.</text>
</comment>
<evidence type="ECO:0000256" key="2">
    <source>
        <dbReference type="ARBA" id="ARBA00022490"/>
    </source>
</evidence>
<dbReference type="Gene3D" id="2.130.10.10">
    <property type="entry name" value="YVTN repeat-like/Quinoprotein amine dehydrogenase"/>
    <property type="match status" value="1"/>
</dbReference>
<comment type="subcellular location">
    <subcellularLocation>
        <location evidence="1 7">Cytoplasm</location>
        <location evidence="1 7">Cytoskeleton</location>
    </subcellularLocation>
    <subcellularLocation>
        <location evidence="7">Cytoplasm</location>
    </subcellularLocation>
    <subcellularLocation>
        <location evidence="7">Cytoplasm</location>
        <location evidence="7">Cytoskeleton</location>
        <location evidence="7">Microtubule organizing center</location>
        <location evidence="7">Centrosome</location>
    </subcellularLocation>
    <subcellularLocation>
        <location evidence="7">Cytoplasm</location>
        <location evidence="7">Cytoskeleton</location>
        <location evidence="7">Spindle pole</location>
    </subcellularLocation>
    <subcellularLocation>
        <location evidence="7">Cytoplasm</location>
        <location evidence="7">Cytoskeleton</location>
        <location evidence="7">Spindle</location>
    </subcellularLocation>
    <text evidence="7">Predominantly cytoplasmic. Localized to the interphase centrosome and mitotic spindle poles.</text>
</comment>
<dbReference type="PROSITE" id="PS00678">
    <property type="entry name" value="WD_REPEATS_1"/>
    <property type="match status" value="2"/>
</dbReference>
<dbReference type="Pfam" id="PF13925">
    <property type="entry name" value="Katanin_con80"/>
    <property type="match status" value="1"/>
</dbReference>
<dbReference type="GO" id="GO:0005874">
    <property type="term" value="C:microtubule"/>
    <property type="evidence" value="ECO:0007669"/>
    <property type="project" value="UniProtKB-KW"/>
</dbReference>
<evidence type="ECO:0000256" key="7">
    <source>
        <dbReference type="HAMAP-Rule" id="MF_03022"/>
    </source>
</evidence>
<comment type="subunit">
    <text evidence="7">Interacts with KATNA1. This interaction enhances the microtubule binding and severing activity of KATNA1 and also targets this activity to the centrosome.</text>
</comment>
<dbReference type="FunFam" id="2.130.10.10:FF:000462">
    <property type="entry name" value="Katanin p80 WD40 repeat-containing subunit B1"/>
    <property type="match status" value="1"/>
</dbReference>
<dbReference type="PANTHER" id="PTHR19845:SF0">
    <property type="entry name" value="KATANIN P80 WD40 REPEAT-CONTAINING SUBUNIT B1"/>
    <property type="match status" value="1"/>
</dbReference>
<accession>A0AA88I3E1</accession>
<feature type="compositionally biased region" description="Polar residues" evidence="9">
    <location>
        <begin position="501"/>
        <end position="514"/>
    </location>
</feature>
<dbReference type="GO" id="GO:0000922">
    <property type="term" value="C:spindle pole"/>
    <property type="evidence" value="ECO:0007669"/>
    <property type="project" value="UniProtKB-SubCell"/>
</dbReference>
<dbReference type="SUPFAM" id="SSF50978">
    <property type="entry name" value="WD40 repeat-like"/>
    <property type="match status" value="1"/>
</dbReference>
<proteinExistence type="inferred from homology"/>
<dbReference type="InterPro" id="IPR028021">
    <property type="entry name" value="Katanin_C-terminal"/>
</dbReference>
<evidence type="ECO:0000256" key="9">
    <source>
        <dbReference type="SAM" id="MobiDB-lite"/>
    </source>
</evidence>
<keyword evidence="3 8" id="KW-0853">WD repeat</keyword>
<dbReference type="GO" id="GO:0051301">
    <property type="term" value="P:cell division"/>
    <property type="evidence" value="ECO:0007669"/>
    <property type="project" value="UniProtKB-KW"/>
</dbReference>
<name>A0AA88I3E1_ARTSF</name>
<dbReference type="PRINTS" id="PR00320">
    <property type="entry name" value="GPROTEINBRPT"/>
</dbReference>
<feature type="domain" description="Katanin p80 subunit C-terminal" evidence="10">
    <location>
        <begin position="667"/>
        <end position="821"/>
    </location>
</feature>